<proteinExistence type="inferred from homology"/>
<dbReference type="OMA" id="MQWNHHK"/>
<keyword evidence="3 8" id="KW-0378">Hydrolase</keyword>
<gene>
    <name evidence="8" type="ORF">Fcan01_24692</name>
</gene>
<dbReference type="AlphaFoldDB" id="A0A226D759"/>
<feature type="signal peptide" evidence="7">
    <location>
        <begin position="1"/>
        <end position="22"/>
    </location>
</feature>
<evidence type="ECO:0000313" key="8">
    <source>
        <dbReference type="EMBL" id="OXA40567.1"/>
    </source>
</evidence>
<dbReference type="EMBL" id="LNIX01000033">
    <property type="protein sequence ID" value="OXA40567.1"/>
    <property type="molecule type" value="Genomic_DNA"/>
</dbReference>
<dbReference type="OrthoDB" id="65569at2759"/>
<evidence type="ECO:0000313" key="9">
    <source>
        <dbReference type="Proteomes" id="UP000198287"/>
    </source>
</evidence>
<dbReference type="PROSITE" id="PS00653">
    <property type="entry name" value="GLYCOSYL_HYDROL_F1_2"/>
    <property type="match status" value="1"/>
</dbReference>
<keyword evidence="5" id="KW-0326">Glycosidase</keyword>
<evidence type="ECO:0000256" key="1">
    <source>
        <dbReference type="ARBA" id="ARBA00010838"/>
    </source>
</evidence>
<comment type="similarity">
    <text evidence="1 6">Belongs to the glycosyl hydrolase 1 family.</text>
</comment>
<evidence type="ECO:0000256" key="6">
    <source>
        <dbReference type="RuleBase" id="RU003690"/>
    </source>
</evidence>
<evidence type="ECO:0000256" key="7">
    <source>
        <dbReference type="SAM" id="SignalP"/>
    </source>
</evidence>
<dbReference type="SUPFAM" id="SSF51445">
    <property type="entry name" value="(Trans)glycosidases"/>
    <property type="match status" value="1"/>
</dbReference>
<dbReference type="PANTHER" id="PTHR10353">
    <property type="entry name" value="GLYCOSYL HYDROLASE"/>
    <property type="match status" value="1"/>
</dbReference>
<dbReference type="PANTHER" id="PTHR10353:SF36">
    <property type="entry name" value="LP05116P"/>
    <property type="match status" value="1"/>
</dbReference>
<comment type="subunit">
    <text evidence="2">Homodimer.</text>
</comment>
<dbReference type="InterPro" id="IPR033132">
    <property type="entry name" value="GH_1_N_CS"/>
</dbReference>
<evidence type="ECO:0000256" key="2">
    <source>
        <dbReference type="ARBA" id="ARBA00011738"/>
    </source>
</evidence>
<dbReference type="PRINTS" id="PR00131">
    <property type="entry name" value="GLHYDRLASE1"/>
</dbReference>
<dbReference type="GO" id="GO:0008422">
    <property type="term" value="F:beta-glucosidase activity"/>
    <property type="evidence" value="ECO:0007669"/>
    <property type="project" value="TreeGrafter"/>
</dbReference>
<evidence type="ECO:0000256" key="5">
    <source>
        <dbReference type="ARBA" id="ARBA00023295"/>
    </source>
</evidence>
<keyword evidence="9" id="KW-1185">Reference proteome</keyword>
<evidence type="ECO:0000256" key="3">
    <source>
        <dbReference type="ARBA" id="ARBA00022801"/>
    </source>
</evidence>
<sequence length="523" mass="60211">MLNSCLFLGALLLLGFGEEAKSVAPKNQIRALFPDNFRWGFATASYQIEGGWDADGKGENIWDRFTHTPGNIADNSTGDVACDSYHNYARDVEMLKDIGADYYRFSLSWSRILPNGTLAVVSEAGIAYYNNLINLLIANNIEPMITLYHWDLPQPLQDIGGWPNEALIPHFENFARLAYQRFGDRVKLWITFNEAFVTCMHGYGYGKHAPGISGEDTEPYKCAHTILKSHARAYRMYYDEFFQAQNGRVGITIDSGWYAPLDPNNPSDVEAAERAVRFKHGWFAWPVFYGHYPDEMRIFVDKKSEEEGLDQSRLPEFDRYWETQVKGSWDFLGLNHYTTELCTYKVGEYSGWSQDQDVGFSRDPTWPESASDWLRSVPWGFGNLLRWIKRNYGNPLVYVTENGWSDSDAVGLEDDLRVEYYTNYTQSMLQAITEDRCDVRSYTAWSLMDNFEWARGYSERFGVHWVNFTDPARPRIPKKSAAFLKQLFADNGYPGPDVNSSAESKHWKILSFTYFILIKFMLG</sequence>
<reference evidence="8 9" key="1">
    <citation type="submission" date="2015-12" db="EMBL/GenBank/DDBJ databases">
        <title>The genome of Folsomia candida.</title>
        <authorList>
            <person name="Faddeeva A."/>
            <person name="Derks M.F."/>
            <person name="Anvar Y."/>
            <person name="Smit S."/>
            <person name="Van Straalen N."/>
            <person name="Roelofs D."/>
        </authorList>
    </citation>
    <scope>NUCLEOTIDE SEQUENCE [LARGE SCALE GENOMIC DNA]</scope>
    <source>
        <strain evidence="8 9">VU population</strain>
        <tissue evidence="8">Whole body</tissue>
    </source>
</reference>
<keyword evidence="4" id="KW-0325">Glycoprotein</keyword>
<organism evidence="8 9">
    <name type="scientific">Folsomia candida</name>
    <name type="common">Springtail</name>
    <dbReference type="NCBI Taxonomy" id="158441"/>
    <lineage>
        <taxon>Eukaryota</taxon>
        <taxon>Metazoa</taxon>
        <taxon>Ecdysozoa</taxon>
        <taxon>Arthropoda</taxon>
        <taxon>Hexapoda</taxon>
        <taxon>Collembola</taxon>
        <taxon>Entomobryomorpha</taxon>
        <taxon>Isotomoidea</taxon>
        <taxon>Isotomidae</taxon>
        <taxon>Proisotominae</taxon>
        <taxon>Folsomia</taxon>
    </lineage>
</organism>
<feature type="chain" id="PRO_5012623920" evidence="7">
    <location>
        <begin position="23"/>
        <end position="523"/>
    </location>
</feature>
<protein>
    <submittedName>
        <fullName evidence="8">Lactase-phlorizin hydrolase</fullName>
    </submittedName>
</protein>
<keyword evidence="7" id="KW-0732">Signal</keyword>
<dbReference type="GO" id="GO:0005975">
    <property type="term" value="P:carbohydrate metabolic process"/>
    <property type="evidence" value="ECO:0007669"/>
    <property type="project" value="InterPro"/>
</dbReference>
<dbReference type="FunFam" id="3.20.20.80:FF:000013">
    <property type="entry name" value="lactase-phlorizin hydrolase"/>
    <property type="match status" value="1"/>
</dbReference>
<dbReference type="Pfam" id="PF00232">
    <property type="entry name" value="Glyco_hydro_1"/>
    <property type="match status" value="1"/>
</dbReference>
<name>A0A226D759_FOLCA</name>
<dbReference type="InterPro" id="IPR017853">
    <property type="entry name" value="GH"/>
</dbReference>
<comment type="caution">
    <text evidence="8">The sequence shown here is derived from an EMBL/GenBank/DDBJ whole genome shotgun (WGS) entry which is preliminary data.</text>
</comment>
<dbReference type="Gene3D" id="3.20.20.80">
    <property type="entry name" value="Glycosidases"/>
    <property type="match status" value="1"/>
</dbReference>
<dbReference type="InterPro" id="IPR001360">
    <property type="entry name" value="Glyco_hydro_1"/>
</dbReference>
<evidence type="ECO:0000256" key="4">
    <source>
        <dbReference type="ARBA" id="ARBA00023180"/>
    </source>
</evidence>
<accession>A0A226D759</accession>
<dbReference type="Proteomes" id="UP000198287">
    <property type="component" value="Unassembled WGS sequence"/>
</dbReference>